<feature type="region of interest" description="Disordered" evidence="1">
    <location>
        <begin position="1"/>
        <end position="67"/>
    </location>
</feature>
<proteinExistence type="predicted"/>
<evidence type="ECO:0000313" key="2">
    <source>
        <dbReference type="EMBL" id="PPS17339.1"/>
    </source>
</evidence>
<organism evidence="2 3">
    <name type="scientific">Gossypium barbadense</name>
    <name type="common">Sea Island cotton</name>
    <name type="synonym">Hibiscus barbadensis</name>
    <dbReference type="NCBI Taxonomy" id="3634"/>
    <lineage>
        <taxon>Eukaryota</taxon>
        <taxon>Viridiplantae</taxon>
        <taxon>Streptophyta</taxon>
        <taxon>Embryophyta</taxon>
        <taxon>Tracheophyta</taxon>
        <taxon>Spermatophyta</taxon>
        <taxon>Magnoliopsida</taxon>
        <taxon>eudicotyledons</taxon>
        <taxon>Gunneridae</taxon>
        <taxon>Pentapetalae</taxon>
        <taxon>rosids</taxon>
        <taxon>malvids</taxon>
        <taxon>Malvales</taxon>
        <taxon>Malvaceae</taxon>
        <taxon>Malvoideae</taxon>
        <taxon>Gossypium</taxon>
    </lineage>
</organism>
<name>A0A2P5YP06_GOSBA</name>
<protein>
    <submittedName>
        <fullName evidence="2">Uncharacterized protein</fullName>
    </submittedName>
</protein>
<evidence type="ECO:0000256" key="1">
    <source>
        <dbReference type="SAM" id="MobiDB-lite"/>
    </source>
</evidence>
<gene>
    <name evidence="2" type="ORF">GOBAR_AA03234</name>
</gene>
<dbReference type="AlphaFoldDB" id="A0A2P5YP06"/>
<evidence type="ECO:0000313" key="3">
    <source>
        <dbReference type="Proteomes" id="UP000239757"/>
    </source>
</evidence>
<accession>A0A2P5YP06</accession>
<dbReference type="Proteomes" id="UP000239757">
    <property type="component" value="Unassembled WGS sequence"/>
</dbReference>
<sequence length="67" mass="7141">MAAKRDNESGFGIDIGDNEGDRKLRPSDFSLSGDVKVEDDEGDRTFPLDALGSRGESAEILPGVEEG</sequence>
<reference evidence="2 3" key="1">
    <citation type="submission" date="2015-01" db="EMBL/GenBank/DDBJ databases">
        <title>Genome of allotetraploid Gossypium barbadense reveals genomic plasticity and fiber elongation in cotton evolution.</title>
        <authorList>
            <person name="Chen X."/>
            <person name="Liu X."/>
            <person name="Zhao B."/>
            <person name="Zheng H."/>
            <person name="Hu Y."/>
            <person name="Lu G."/>
            <person name="Yang C."/>
            <person name="Chen J."/>
            <person name="Shan C."/>
            <person name="Zhang L."/>
            <person name="Zhou Y."/>
            <person name="Wang L."/>
            <person name="Guo W."/>
            <person name="Bai Y."/>
            <person name="Ruan J."/>
            <person name="Shangguan X."/>
            <person name="Mao Y."/>
            <person name="Jiang J."/>
            <person name="Zhu Y."/>
            <person name="Lei J."/>
            <person name="Kang H."/>
            <person name="Chen S."/>
            <person name="He X."/>
            <person name="Wang R."/>
            <person name="Wang Y."/>
            <person name="Chen J."/>
            <person name="Wang L."/>
            <person name="Yu S."/>
            <person name="Wang B."/>
            <person name="Wei J."/>
            <person name="Song S."/>
            <person name="Lu X."/>
            <person name="Gao Z."/>
            <person name="Gu W."/>
            <person name="Deng X."/>
            <person name="Ma D."/>
            <person name="Wang S."/>
            <person name="Liang W."/>
            <person name="Fang L."/>
            <person name="Cai C."/>
            <person name="Zhu X."/>
            <person name="Zhou B."/>
            <person name="Zhang Y."/>
            <person name="Chen Z."/>
            <person name="Xu S."/>
            <person name="Zhu R."/>
            <person name="Wang S."/>
            <person name="Zhang T."/>
            <person name="Zhao G."/>
        </authorList>
    </citation>
    <scope>NUCLEOTIDE SEQUENCE [LARGE SCALE GENOMIC DNA]</scope>
    <source>
        <strain evidence="3">cv. Xinhai21</strain>
        <tissue evidence="2">Leaf</tissue>
    </source>
</reference>
<dbReference type="EMBL" id="KZ662937">
    <property type="protein sequence ID" value="PPS17339.1"/>
    <property type="molecule type" value="Genomic_DNA"/>
</dbReference>